<dbReference type="AlphaFoldDB" id="A0A4R2SCL7"/>
<evidence type="ECO:0000256" key="6">
    <source>
        <dbReference type="ARBA" id="ARBA00022771"/>
    </source>
</evidence>
<feature type="active site" description="Schiff-base intermediate with DNA" evidence="15">
    <location>
        <position position="2"/>
    </location>
</feature>
<dbReference type="InterPro" id="IPR010663">
    <property type="entry name" value="Znf_FPG/IleRS"/>
</dbReference>
<dbReference type="SMART" id="SM01232">
    <property type="entry name" value="H2TH"/>
    <property type="match status" value="1"/>
</dbReference>
<comment type="catalytic activity">
    <reaction evidence="1 15">
        <text>Hydrolysis of DNA containing ring-opened 7-methylguanine residues, releasing 2,6-diamino-4-hydroxy-5-(N-methyl)formamidopyrimidine.</text>
        <dbReference type="EC" id="3.2.2.23"/>
    </reaction>
</comment>
<dbReference type="GO" id="GO:0140078">
    <property type="term" value="F:class I DNA-(apurinic or apyrimidinic site) endonuclease activity"/>
    <property type="evidence" value="ECO:0007669"/>
    <property type="project" value="UniProtKB-EC"/>
</dbReference>
<evidence type="ECO:0000256" key="12">
    <source>
        <dbReference type="ARBA" id="ARBA00023268"/>
    </source>
</evidence>
<evidence type="ECO:0000256" key="11">
    <source>
        <dbReference type="ARBA" id="ARBA00023239"/>
    </source>
</evidence>
<dbReference type="OrthoDB" id="9800855at2"/>
<evidence type="ECO:0000256" key="15">
    <source>
        <dbReference type="HAMAP-Rule" id="MF_00103"/>
    </source>
</evidence>
<evidence type="ECO:0000256" key="1">
    <source>
        <dbReference type="ARBA" id="ARBA00001668"/>
    </source>
</evidence>
<evidence type="ECO:0000256" key="7">
    <source>
        <dbReference type="ARBA" id="ARBA00022801"/>
    </source>
</evidence>
<dbReference type="Gene3D" id="3.20.190.10">
    <property type="entry name" value="MutM-like, N-terminal"/>
    <property type="match status" value="1"/>
</dbReference>
<dbReference type="InterPro" id="IPR015886">
    <property type="entry name" value="H2TH_FPG"/>
</dbReference>
<dbReference type="InterPro" id="IPR010979">
    <property type="entry name" value="Ribosomal_uS13-like_H2TH"/>
</dbReference>
<dbReference type="NCBIfam" id="TIGR00577">
    <property type="entry name" value="fpg"/>
    <property type="match status" value="1"/>
</dbReference>
<dbReference type="PROSITE" id="PS51066">
    <property type="entry name" value="ZF_FPG_2"/>
    <property type="match status" value="1"/>
</dbReference>
<dbReference type="InterPro" id="IPR035937">
    <property type="entry name" value="FPG_N"/>
</dbReference>
<feature type="active site" description="Proton donor" evidence="15">
    <location>
        <position position="3"/>
    </location>
</feature>
<keyword evidence="19" id="KW-1185">Reference proteome</keyword>
<keyword evidence="12 15" id="KW-0511">Multifunctional enzyme</keyword>
<dbReference type="CDD" id="cd08966">
    <property type="entry name" value="EcFpg-like_N"/>
    <property type="match status" value="1"/>
</dbReference>
<feature type="binding site" evidence="15">
    <location>
        <position position="113"/>
    </location>
    <ligand>
        <name>DNA</name>
        <dbReference type="ChEBI" id="CHEBI:16991"/>
    </ligand>
</feature>
<keyword evidence="7 15" id="KW-0378">Hydrolase</keyword>
<dbReference type="SUPFAM" id="SSF81624">
    <property type="entry name" value="N-terminal domain of MutM-like DNA repair proteins"/>
    <property type="match status" value="1"/>
</dbReference>
<dbReference type="FunFam" id="1.10.8.50:FF:000003">
    <property type="entry name" value="Formamidopyrimidine-DNA glycosylase"/>
    <property type="match status" value="1"/>
</dbReference>
<dbReference type="SUPFAM" id="SSF57716">
    <property type="entry name" value="Glucocorticoid receptor-like (DNA-binding domain)"/>
    <property type="match status" value="1"/>
</dbReference>
<dbReference type="GO" id="GO:0034039">
    <property type="term" value="F:8-oxo-7,8-dihydroguanine DNA N-glycosylase activity"/>
    <property type="evidence" value="ECO:0007669"/>
    <property type="project" value="TreeGrafter"/>
</dbReference>
<dbReference type="Proteomes" id="UP000294813">
    <property type="component" value="Unassembled WGS sequence"/>
</dbReference>
<dbReference type="RefSeq" id="WP_131917652.1">
    <property type="nucleotide sequence ID" value="NZ_JAOQNU010000001.1"/>
</dbReference>
<dbReference type="SUPFAM" id="SSF46946">
    <property type="entry name" value="S13-like H2TH domain"/>
    <property type="match status" value="1"/>
</dbReference>
<evidence type="ECO:0000313" key="18">
    <source>
        <dbReference type="EMBL" id="TCP68895.1"/>
    </source>
</evidence>
<evidence type="ECO:0000313" key="19">
    <source>
        <dbReference type="Proteomes" id="UP000294813"/>
    </source>
</evidence>
<evidence type="ECO:0000259" key="17">
    <source>
        <dbReference type="PROSITE" id="PS51068"/>
    </source>
</evidence>
<comment type="function">
    <text evidence="15">Involved in base excision repair of DNA damaged by oxidation or by mutagenic agents. Acts as DNA glycosylase that recognizes and removes damaged bases. Has a preference for oxidized purines, such as 7,8-dihydro-8-oxoguanine (8-oxoG). Has AP (apurinic/apyrimidinic) lyase activity and introduces nicks in the DNA strand. Cleaves the DNA backbone by beta-delta elimination to generate a single-strand break at the site of the removed base with both 3'- and 5'-phosphates.</text>
</comment>
<keyword evidence="6 15" id="KW-0863">Zinc-finger</keyword>
<dbReference type="EMBL" id="SLXT01000001">
    <property type="protein sequence ID" value="TCP68895.1"/>
    <property type="molecule type" value="Genomic_DNA"/>
</dbReference>
<gene>
    <name evidence="15" type="primary">mutM</name>
    <name evidence="15" type="synonym">fpg</name>
    <name evidence="18" type="ORF">EDD73_10161</name>
</gene>
<evidence type="ECO:0000256" key="14">
    <source>
        <dbReference type="ARBA" id="ARBA00044632"/>
    </source>
</evidence>
<dbReference type="GO" id="GO:0008270">
    <property type="term" value="F:zinc ion binding"/>
    <property type="evidence" value="ECO:0007669"/>
    <property type="project" value="UniProtKB-UniRule"/>
</dbReference>
<evidence type="ECO:0000256" key="3">
    <source>
        <dbReference type="ARBA" id="ARBA00011245"/>
    </source>
</evidence>
<name>A0A4R2SCL7_9FIRM</name>
<dbReference type="GO" id="GO:0006284">
    <property type="term" value="P:base-excision repair"/>
    <property type="evidence" value="ECO:0007669"/>
    <property type="project" value="InterPro"/>
</dbReference>
<keyword evidence="8 15" id="KW-0862">Zinc</keyword>
<evidence type="ECO:0000256" key="13">
    <source>
        <dbReference type="ARBA" id="ARBA00023295"/>
    </source>
</evidence>
<keyword evidence="4 15" id="KW-0479">Metal-binding</keyword>
<dbReference type="PROSITE" id="PS51068">
    <property type="entry name" value="FPG_CAT"/>
    <property type="match status" value="1"/>
</dbReference>
<feature type="active site" description="Proton donor; for delta-elimination activity" evidence="15">
    <location>
        <position position="265"/>
    </location>
</feature>
<dbReference type="InterPro" id="IPR000214">
    <property type="entry name" value="Znf_DNA_glyclase/AP_lyase"/>
</dbReference>
<evidence type="ECO:0000256" key="2">
    <source>
        <dbReference type="ARBA" id="ARBA00009409"/>
    </source>
</evidence>
<keyword evidence="9 15" id="KW-0238">DNA-binding</keyword>
<evidence type="ECO:0000259" key="16">
    <source>
        <dbReference type="PROSITE" id="PS51066"/>
    </source>
</evidence>
<dbReference type="InterPro" id="IPR015887">
    <property type="entry name" value="DNA_glyclase_Znf_dom_DNA_BS"/>
</dbReference>
<evidence type="ECO:0000256" key="9">
    <source>
        <dbReference type="ARBA" id="ARBA00023125"/>
    </source>
</evidence>
<accession>A0A4R2SCL7</accession>
<dbReference type="InterPro" id="IPR020629">
    <property type="entry name" value="FPG_Glyclase"/>
</dbReference>
<dbReference type="EC" id="3.2.2.23" evidence="15"/>
<dbReference type="Pfam" id="PF06831">
    <property type="entry name" value="H2TH"/>
    <property type="match status" value="1"/>
</dbReference>
<dbReference type="NCBIfam" id="NF002211">
    <property type="entry name" value="PRK01103.1"/>
    <property type="match status" value="1"/>
</dbReference>
<dbReference type="GO" id="GO:0003690">
    <property type="term" value="F:double-stranded DNA binding"/>
    <property type="evidence" value="ECO:0007669"/>
    <property type="project" value="UniProtKB-ARBA"/>
</dbReference>
<feature type="domain" description="Formamidopyrimidine-DNA glycosylase catalytic" evidence="17">
    <location>
        <begin position="2"/>
        <end position="116"/>
    </location>
</feature>
<keyword evidence="10 15" id="KW-0234">DNA repair</keyword>
<dbReference type="Gene3D" id="1.10.8.50">
    <property type="match status" value="1"/>
</dbReference>
<comment type="subunit">
    <text evidence="3 15">Monomer.</text>
</comment>
<dbReference type="PROSITE" id="PS01242">
    <property type="entry name" value="ZF_FPG_1"/>
    <property type="match status" value="1"/>
</dbReference>
<dbReference type="Pfam" id="PF01149">
    <property type="entry name" value="Fapy_DNA_glyco"/>
    <property type="match status" value="1"/>
</dbReference>
<dbReference type="PANTHER" id="PTHR22993">
    <property type="entry name" value="FORMAMIDOPYRIMIDINE-DNA GLYCOSYLASE"/>
    <property type="match status" value="1"/>
</dbReference>
<feature type="binding site" evidence="15">
    <location>
        <position position="156"/>
    </location>
    <ligand>
        <name>DNA</name>
        <dbReference type="ChEBI" id="CHEBI:16991"/>
    </ligand>
</feature>
<protein>
    <recommendedName>
        <fullName evidence="15">Formamidopyrimidine-DNA glycosylase</fullName>
        <shortName evidence="15">Fapy-DNA glycosylase</shortName>
        <ecNumber evidence="15">3.2.2.23</ecNumber>
    </recommendedName>
    <alternativeName>
        <fullName evidence="15">DNA-(apurinic or apyrimidinic site) lyase MutM</fullName>
        <shortName evidence="15">AP lyase MutM</shortName>
        <ecNumber evidence="15">4.2.99.18</ecNumber>
    </alternativeName>
</protein>
<dbReference type="PANTHER" id="PTHR22993:SF9">
    <property type="entry name" value="FORMAMIDOPYRIMIDINE-DNA GLYCOSYLASE"/>
    <property type="match status" value="1"/>
</dbReference>
<feature type="domain" description="FPG-type" evidence="16">
    <location>
        <begin position="241"/>
        <end position="275"/>
    </location>
</feature>
<sequence length="275" mass="30423">MPELPEVETVRRSLAAHVVGQQIVAVDVRRSDVVAAPEHGEMFPMALMERTIEGLERRGKYLLMALSDNLWLVVHLRMTGRWVLTAPETPEPAHTHVILRLSGGQELRYTDPRRFGRLRLVSADGLALCPGLSTLGPEPLDPAYRPEHLAEALARRTTRIKALLLDQHVIAGLGNIYADEALAMAAIHPDRPASSLTTDEVACLYQSIQRVLQAGIDAKGTSFRDYVDGEGQKGAFQEQLWVYGREGEPCRRCGGTILRAKRGGRSAHFCPYCQV</sequence>
<keyword evidence="13 15" id="KW-0326">Glycosidase</keyword>
<dbReference type="HAMAP" id="MF_00103">
    <property type="entry name" value="Fapy_DNA_glycosyl"/>
    <property type="match status" value="1"/>
</dbReference>
<dbReference type="SMART" id="SM00898">
    <property type="entry name" value="Fapy_DNA_glyco"/>
    <property type="match status" value="1"/>
</dbReference>
<dbReference type="EC" id="4.2.99.18" evidence="15"/>
<organism evidence="18 19">
    <name type="scientific">Heliophilum fasciatum</name>
    <dbReference type="NCBI Taxonomy" id="35700"/>
    <lineage>
        <taxon>Bacteria</taxon>
        <taxon>Bacillati</taxon>
        <taxon>Bacillota</taxon>
        <taxon>Clostridia</taxon>
        <taxon>Eubacteriales</taxon>
        <taxon>Heliobacteriaceae</taxon>
        <taxon>Heliophilum</taxon>
    </lineage>
</organism>
<evidence type="ECO:0000256" key="5">
    <source>
        <dbReference type="ARBA" id="ARBA00022763"/>
    </source>
</evidence>
<comment type="catalytic activity">
    <reaction evidence="14 15">
        <text>2'-deoxyribonucleotide-(2'-deoxyribose 5'-phosphate)-2'-deoxyribonucleotide-DNA = a 3'-end 2'-deoxyribonucleotide-(2,3-dehydro-2,3-deoxyribose 5'-phosphate)-DNA + a 5'-end 5'-phospho-2'-deoxyribonucleoside-DNA + H(+)</text>
        <dbReference type="Rhea" id="RHEA:66592"/>
        <dbReference type="Rhea" id="RHEA-COMP:13180"/>
        <dbReference type="Rhea" id="RHEA-COMP:16897"/>
        <dbReference type="Rhea" id="RHEA-COMP:17067"/>
        <dbReference type="ChEBI" id="CHEBI:15378"/>
        <dbReference type="ChEBI" id="CHEBI:136412"/>
        <dbReference type="ChEBI" id="CHEBI:157695"/>
        <dbReference type="ChEBI" id="CHEBI:167181"/>
        <dbReference type="EC" id="4.2.99.18"/>
    </reaction>
</comment>
<feature type="active site" description="Proton donor; for beta-elimination activity" evidence="15">
    <location>
        <position position="60"/>
    </location>
</feature>
<keyword evidence="11 15" id="KW-0456">Lyase</keyword>
<comment type="caution">
    <text evidence="18">The sequence shown here is derived from an EMBL/GenBank/DDBJ whole genome shotgun (WGS) entry which is preliminary data.</text>
</comment>
<evidence type="ECO:0000256" key="8">
    <source>
        <dbReference type="ARBA" id="ARBA00022833"/>
    </source>
</evidence>
<reference evidence="18 19" key="1">
    <citation type="submission" date="2019-03" db="EMBL/GenBank/DDBJ databases">
        <title>Genomic Encyclopedia of Type Strains, Phase IV (KMG-IV): sequencing the most valuable type-strain genomes for metagenomic binning, comparative biology and taxonomic classification.</title>
        <authorList>
            <person name="Goeker M."/>
        </authorList>
    </citation>
    <scope>NUCLEOTIDE SEQUENCE [LARGE SCALE GENOMIC DNA]</scope>
    <source>
        <strain evidence="18 19">DSM 11170</strain>
    </source>
</reference>
<dbReference type="Pfam" id="PF06827">
    <property type="entry name" value="zf-FPG_IleRS"/>
    <property type="match status" value="1"/>
</dbReference>
<keyword evidence="5 15" id="KW-0227">DNA damage</keyword>
<dbReference type="GO" id="GO:0003684">
    <property type="term" value="F:damaged DNA binding"/>
    <property type="evidence" value="ECO:0007669"/>
    <property type="project" value="InterPro"/>
</dbReference>
<comment type="similarity">
    <text evidence="2 15">Belongs to the FPG family.</text>
</comment>
<proteinExistence type="inferred from homology"/>
<feature type="binding site" evidence="15">
    <location>
        <position position="94"/>
    </location>
    <ligand>
        <name>DNA</name>
        <dbReference type="ChEBI" id="CHEBI:16991"/>
    </ligand>
</feature>
<dbReference type="InterPro" id="IPR012319">
    <property type="entry name" value="FPG_cat"/>
</dbReference>
<evidence type="ECO:0000256" key="10">
    <source>
        <dbReference type="ARBA" id="ARBA00023204"/>
    </source>
</evidence>
<comment type="cofactor">
    <cofactor evidence="15">
        <name>Zn(2+)</name>
        <dbReference type="ChEBI" id="CHEBI:29105"/>
    </cofactor>
    <text evidence="15">Binds 1 zinc ion per subunit.</text>
</comment>
<evidence type="ECO:0000256" key="4">
    <source>
        <dbReference type="ARBA" id="ARBA00022723"/>
    </source>
</evidence>